<organism evidence="10 11">
    <name type="scientific">Parvicella tangerina</name>
    <dbReference type="NCBI Taxonomy" id="2829795"/>
    <lineage>
        <taxon>Bacteria</taxon>
        <taxon>Pseudomonadati</taxon>
        <taxon>Bacteroidota</taxon>
        <taxon>Flavobacteriia</taxon>
        <taxon>Flavobacteriales</taxon>
        <taxon>Parvicellaceae</taxon>
        <taxon>Parvicella</taxon>
    </lineage>
</organism>
<evidence type="ECO:0000256" key="5">
    <source>
        <dbReference type="ARBA" id="ARBA00022605"/>
    </source>
</evidence>
<gene>
    <name evidence="10" type="primary">ilvH</name>
    <name evidence="10" type="ORF">CRYO30217_00370</name>
</gene>
<comment type="catalytic activity">
    <reaction evidence="7 8">
        <text>2 pyruvate + H(+) = (2S)-2-acetolactate + CO2</text>
        <dbReference type="Rhea" id="RHEA:25249"/>
        <dbReference type="ChEBI" id="CHEBI:15361"/>
        <dbReference type="ChEBI" id="CHEBI:15378"/>
        <dbReference type="ChEBI" id="CHEBI:16526"/>
        <dbReference type="ChEBI" id="CHEBI:58476"/>
        <dbReference type="EC" id="2.2.1.6"/>
    </reaction>
</comment>
<dbReference type="GO" id="GO:0003984">
    <property type="term" value="F:acetolactate synthase activity"/>
    <property type="evidence" value="ECO:0007669"/>
    <property type="project" value="UniProtKB-UniRule"/>
</dbReference>
<evidence type="ECO:0000256" key="3">
    <source>
        <dbReference type="ARBA" id="ARBA00006341"/>
    </source>
</evidence>
<dbReference type="InterPro" id="IPR039557">
    <property type="entry name" value="AHAS_ACT"/>
</dbReference>
<dbReference type="RefSeq" id="WP_258540606.1">
    <property type="nucleotide sequence ID" value="NZ_OU015584.1"/>
</dbReference>
<dbReference type="InterPro" id="IPR045865">
    <property type="entry name" value="ACT-like_dom_sf"/>
</dbReference>
<feature type="domain" description="ACT" evidence="9">
    <location>
        <begin position="7"/>
        <end position="87"/>
    </location>
</feature>
<comment type="pathway">
    <text evidence="2 8">Amino-acid biosynthesis; L-valine biosynthesis; L-valine from pyruvate: step 1/4.</text>
</comment>
<dbReference type="GO" id="GO:0009099">
    <property type="term" value="P:L-valine biosynthetic process"/>
    <property type="evidence" value="ECO:0007669"/>
    <property type="project" value="UniProtKB-UniRule"/>
</dbReference>
<dbReference type="GO" id="GO:0005829">
    <property type="term" value="C:cytosol"/>
    <property type="evidence" value="ECO:0007669"/>
    <property type="project" value="TreeGrafter"/>
</dbReference>
<dbReference type="EC" id="2.2.1.6" evidence="8"/>
<reference evidence="10" key="1">
    <citation type="submission" date="2021-04" db="EMBL/GenBank/DDBJ databases">
        <authorList>
            <person name="Rodrigo-Torres L."/>
            <person name="Arahal R. D."/>
            <person name="Lucena T."/>
        </authorList>
    </citation>
    <scope>NUCLEOTIDE SEQUENCE</scope>
    <source>
        <strain evidence="10">AS29M-1</strain>
    </source>
</reference>
<dbReference type="PANTHER" id="PTHR30239:SF0">
    <property type="entry name" value="ACETOLACTATE SYNTHASE SMALL SUBUNIT 1, CHLOROPLASTIC"/>
    <property type="match status" value="1"/>
</dbReference>
<dbReference type="Gene3D" id="3.30.70.260">
    <property type="match status" value="1"/>
</dbReference>
<evidence type="ECO:0000256" key="4">
    <source>
        <dbReference type="ARBA" id="ARBA00011744"/>
    </source>
</evidence>
<dbReference type="Proteomes" id="UP000683507">
    <property type="component" value="Chromosome"/>
</dbReference>
<accession>A0A916NFB4</accession>
<comment type="subunit">
    <text evidence="4 8">Dimer of large and small chains.</text>
</comment>
<evidence type="ECO:0000313" key="10">
    <source>
        <dbReference type="EMBL" id="CAG5077393.1"/>
    </source>
</evidence>
<dbReference type="PROSITE" id="PS51671">
    <property type="entry name" value="ACT"/>
    <property type="match status" value="1"/>
</dbReference>
<evidence type="ECO:0000256" key="6">
    <source>
        <dbReference type="ARBA" id="ARBA00023304"/>
    </source>
</evidence>
<dbReference type="AlphaFoldDB" id="A0A916NFB4"/>
<keyword evidence="8 10" id="KW-0808">Transferase</keyword>
<dbReference type="InterPro" id="IPR002912">
    <property type="entry name" value="ACT_dom"/>
</dbReference>
<dbReference type="InterPro" id="IPR027271">
    <property type="entry name" value="Acetolactate_synth/TF_NikR_C"/>
</dbReference>
<dbReference type="PANTHER" id="PTHR30239">
    <property type="entry name" value="ACETOLACTATE SYNTHASE SMALL SUBUNIT"/>
    <property type="match status" value="1"/>
</dbReference>
<keyword evidence="11" id="KW-1185">Reference proteome</keyword>
<evidence type="ECO:0000259" key="9">
    <source>
        <dbReference type="PROSITE" id="PS51671"/>
    </source>
</evidence>
<comment type="similarity">
    <text evidence="3 8">Belongs to the acetolactate synthase small subunit family.</text>
</comment>
<dbReference type="GO" id="GO:0009097">
    <property type="term" value="P:isoleucine biosynthetic process"/>
    <property type="evidence" value="ECO:0007669"/>
    <property type="project" value="UniProtKB-UniRule"/>
</dbReference>
<dbReference type="Gene3D" id="3.30.70.1150">
    <property type="entry name" value="ACT-like. Chain A, domain 2"/>
    <property type="match status" value="1"/>
</dbReference>
<dbReference type="InterPro" id="IPR019455">
    <property type="entry name" value="Acetolactate_synth_ssu_C"/>
</dbReference>
<comment type="pathway">
    <text evidence="1 8">Amino-acid biosynthesis; L-isoleucine biosynthesis; L-isoleucine from 2-oxobutanoate: step 1/4.</text>
</comment>
<sequence>MSKEKFTISVFTEDNVGLLNRVTIIFTRRKINIESIAASESEVEGIHRYTIVISEDEELVKKVVLQLEKQVEIIKAFYHREEEIVYQEIALYKVPTQKILAGGEAEYIVRKYNARLISVENDFTILEKTGHKEETQDLFDELEPFGVLEFVRSGRVAITKPMKTLRSYVEELEKLSKN</sequence>
<name>A0A916NFB4_9FLAO</name>
<dbReference type="GO" id="GO:1990610">
    <property type="term" value="F:acetolactate synthase regulator activity"/>
    <property type="evidence" value="ECO:0007669"/>
    <property type="project" value="UniProtKB-UniRule"/>
</dbReference>
<dbReference type="Pfam" id="PF22629">
    <property type="entry name" value="ACT_AHAS_ss"/>
    <property type="match status" value="1"/>
</dbReference>
<dbReference type="SUPFAM" id="SSF55021">
    <property type="entry name" value="ACT-like"/>
    <property type="match status" value="2"/>
</dbReference>
<dbReference type="KEGG" id="ptan:CRYO30217_00370"/>
<dbReference type="Pfam" id="PF10369">
    <property type="entry name" value="ALS_ss_C"/>
    <property type="match status" value="1"/>
</dbReference>
<dbReference type="EMBL" id="OU015584">
    <property type="protein sequence ID" value="CAG5077393.1"/>
    <property type="molecule type" value="Genomic_DNA"/>
</dbReference>
<proteinExistence type="inferred from homology"/>
<dbReference type="InterPro" id="IPR054480">
    <property type="entry name" value="AHAS_small-like_ACT"/>
</dbReference>
<dbReference type="NCBIfam" id="TIGR00119">
    <property type="entry name" value="acolac_sm"/>
    <property type="match status" value="1"/>
</dbReference>
<keyword evidence="6 8" id="KW-0100">Branched-chain amino acid biosynthesis</keyword>
<dbReference type="InterPro" id="IPR004789">
    <property type="entry name" value="Acetalactate_synth_ssu"/>
</dbReference>
<evidence type="ECO:0000256" key="1">
    <source>
        <dbReference type="ARBA" id="ARBA00004974"/>
    </source>
</evidence>
<keyword evidence="5 8" id="KW-0028">Amino-acid biosynthesis</keyword>
<evidence type="ECO:0000256" key="2">
    <source>
        <dbReference type="ARBA" id="ARBA00005025"/>
    </source>
</evidence>
<dbReference type="CDD" id="cd04878">
    <property type="entry name" value="ACT_AHAS"/>
    <property type="match status" value="1"/>
</dbReference>
<protein>
    <recommendedName>
        <fullName evidence="8">Acetolactate synthase small subunit</fullName>
        <shortName evidence="8">AHAS</shortName>
        <shortName evidence="8">ALS</shortName>
        <ecNumber evidence="8">2.2.1.6</ecNumber>
    </recommendedName>
    <alternativeName>
        <fullName evidence="8">Acetohydroxy-acid synthase small subunit</fullName>
    </alternativeName>
</protein>
<comment type="function">
    <text evidence="8">Catalyzes the conversion of 2 pyruvate molecules into acetolactate in the first common step of the biosynthetic pathway of the branched-amino acids such as leucine, isoleucine, and valine.</text>
</comment>
<evidence type="ECO:0000256" key="8">
    <source>
        <dbReference type="RuleBase" id="RU368092"/>
    </source>
</evidence>
<evidence type="ECO:0000313" key="11">
    <source>
        <dbReference type="Proteomes" id="UP000683507"/>
    </source>
</evidence>
<evidence type="ECO:0000256" key="7">
    <source>
        <dbReference type="ARBA" id="ARBA00048670"/>
    </source>
</evidence>